<sequence length="153" mass="17532">MKNNGVKKDSVKNYSQIQKAGTLMSYNVRADLRFGNSFYSMLANEKGQACILKGTSSHAMDIFKIEHSDTSKIFRLDSVAAFYNAIYKIKAKPKIHHHVNTDTARVEIYFDGIKIYDGPMTGEEFWDVFRPTFGQLPNGYCFYCTNDKPFELE</sequence>
<gene>
    <name evidence="1" type="ORF">NPE20_17055</name>
</gene>
<evidence type="ECO:0000313" key="1">
    <source>
        <dbReference type="EMBL" id="MCQ6959687.1"/>
    </source>
</evidence>
<dbReference type="RefSeq" id="WP_256539877.1">
    <property type="nucleotide sequence ID" value="NZ_JANHOH010000004.1"/>
</dbReference>
<name>A0ABT1T4Y2_9SPHI</name>
<evidence type="ECO:0008006" key="3">
    <source>
        <dbReference type="Google" id="ProtNLM"/>
    </source>
</evidence>
<dbReference type="Proteomes" id="UP001204376">
    <property type="component" value="Unassembled WGS sequence"/>
</dbReference>
<dbReference type="EMBL" id="JANHOH010000004">
    <property type="protein sequence ID" value="MCQ6959687.1"/>
    <property type="molecule type" value="Genomic_DNA"/>
</dbReference>
<reference evidence="1 2" key="1">
    <citation type="submission" date="2022-07" db="EMBL/GenBank/DDBJ databases">
        <title>Mucilaginibacter sp. JC4.</title>
        <authorList>
            <person name="Le V."/>
            <person name="Ko S.-R."/>
            <person name="Ahn C.-Y."/>
            <person name="Oh H.-M."/>
        </authorList>
    </citation>
    <scope>NUCLEOTIDE SEQUENCE [LARGE SCALE GENOMIC DNA]</scope>
    <source>
        <strain evidence="1 2">JC4</strain>
    </source>
</reference>
<organism evidence="1 2">
    <name type="scientific">Mucilaginibacter aquariorum</name>
    <dbReference type="NCBI Taxonomy" id="2967225"/>
    <lineage>
        <taxon>Bacteria</taxon>
        <taxon>Pseudomonadati</taxon>
        <taxon>Bacteroidota</taxon>
        <taxon>Sphingobacteriia</taxon>
        <taxon>Sphingobacteriales</taxon>
        <taxon>Sphingobacteriaceae</taxon>
        <taxon>Mucilaginibacter</taxon>
    </lineage>
</organism>
<evidence type="ECO:0000313" key="2">
    <source>
        <dbReference type="Proteomes" id="UP001204376"/>
    </source>
</evidence>
<comment type="caution">
    <text evidence="1">The sequence shown here is derived from an EMBL/GenBank/DDBJ whole genome shotgun (WGS) entry which is preliminary data.</text>
</comment>
<proteinExistence type="predicted"/>
<keyword evidence="2" id="KW-1185">Reference proteome</keyword>
<accession>A0ABT1T4Y2</accession>
<protein>
    <recommendedName>
        <fullName evidence="3">KTSC domain-containing protein</fullName>
    </recommendedName>
</protein>